<keyword evidence="10" id="KW-0472">Membrane</keyword>
<comment type="caution">
    <text evidence="12">The sequence shown here is derived from an EMBL/GenBank/DDBJ whole genome shotgun (WGS) entry which is preliminary data.</text>
</comment>
<evidence type="ECO:0000256" key="4">
    <source>
        <dbReference type="ARBA" id="ARBA00012706"/>
    </source>
</evidence>
<feature type="region of interest" description="Disordered" evidence="9">
    <location>
        <begin position="906"/>
        <end position="942"/>
    </location>
</feature>
<keyword evidence="6" id="KW-0732">Signal</keyword>
<organism evidence="12 13">
    <name type="scientific">Chlamydomonas eustigma</name>
    <dbReference type="NCBI Taxonomy" id="1157962"/>
    <lineage>
        <taxon>Eukaryota</taxon>
        <taxon>Viridiplantae</taxon>
        <taxon>Chlorophyta</taxon>
        <taxon>core chlorophytes</taxon>
        <taxon>Chlorophyceae</taxon>
        <taxon>CS clade</taxon>
        <taxon>Chlamydomonadales</taxon>
        <taxon>Chlamydomonadaceae</taxon>
        <taxon>Chlamydomonas</taxon>
    </lineage>
</organism>
<comment type="subcellular location">
    <subcellularLocation>
        <location evidence="2">Secreted</location>
    </subcellularLocation>
</comment>
<keyword evidence="13" id="KW-1185">Reference proteome</keyword>
<dbReference type="EC" id="3.2.1.78" evidence="4"/>
<dbReference type="OrthoDB" id="406631at2759"/>
<dbReference type="EMBL" id="BEGY01000141">
    <property type="protein sequence ID" value="GAX84916.1"/>
    <property type="molecule type" value="Genomic_DNA"/>
</dbReference>
<proteinExistence type="inferred from homology"/>
<keyword evidence="5" id="KW-0964">Secreted</keyword>
<keyword evidence="8" id="KW-0326">Glycosidase</keyword>
<evidence type="ECO:0000256" key="8">
    <source>
        <dbReference type="ARBA" id="ARBA00023295"/>
    </source>
</evidence>
<feature type="region of interest" description="Disordered" evidence="9">
    <location>
        <begin position="783"/>
        <end position="810"/>
    </location>
</feature>
<evidence type="ECO:0000256" key="3">
    <source>
        <dbReference type="ARBA" id="ARBA00005641"/>
    </source>
</evidence>
<evidence type="ECO:0000256" key="2">
    <source>
        <dbReference type="ARBA" id="ARBA00004613"/>
    </source>
</evidence>
<feature type="region of interest" description="Disordered" evidence="9">
    <location>
        <begin position="1075"/>
        <end position="1098"/>
    </location>
</feature>
<keyword evidence="10" id="KW-0812">Transmembrane</keyword>
<dbReference type="InterPro" id="IPR045053">
    <property type="entry name" value="MAN-like"/>
</dbReference>
<dbReference type="InterPro" id="IPR018087">
    <property type="entry name" value="Glyco_hydro_5_CS"/>
</dbReference>
<comment type="catalytic activity">
    <reaction evidence="1">
        <text>Random hydrolysis of (1-&gt;4)-beta-D-mannosidic linkages in mannans, galactomannans and glucomannans.</text>
        <dbReference type="EC" id="3.2.1.78"/>
    </reaction>
</comment>
<feature type="region of interest" description="Disordered" evidence="9">
    <location>
        <begin position="101"/>
        <end position="174"/>
    </location>
</feature>
<protein>
    <recommendedName>
        <fullName evidence="4">mannan endo-1,4-beta-mannosidase</fullName>
        <ecNumber evidence="4">3.2.1.78</ecNumber>
    </recommendedName>
</protein>
<evidence type="ECO:0000256" key="6">
    <source>
        <dbReference type="ARBA" id="ARBA00022729"/>
    </source>
</evidence>
<dbReference type="STRING" id="1157962.A0A250XPE2"/>
<feature type="compositionally biased region" description="Polar residues" evidence="9">
    <location>
        <begin position="374"/>
        <end position="390"/>
    </location>
</feature>
<dbReference type="InterPro" id="IPR001547">
    <property type="entry name" value="Glyco_hydro_5"/>
</dbReference>
<evidence type="ECO:0000313" key="13">
    <source>
        <dbReference type="Proteomes" id="UP000232323"/>
    </source>
</evidence>
<sequence length="1372" mass="147723">MVKSYISRVTTAVQNGAVHLLRSCATISIRGTTIPLSNKHHRTRLLLCTAVTVTSVLLLCILAPVLVITKQHHISSSASSTDAAAAPSPCLSAGTSLNNQQSWPQAPGYDTPGSAAFSSGTVDAGGGAGPCRSVGGDRTAAAQSSSSSSAASPTGPTTTSSSNAPSSESLIPSTPVADSPFISINEEGQFACGGIPFFVVGLNAYDLTEVALITTNTPQSQPQDLPISMQSAAVAAVGISRDPAPPPSSVPPVVPTSMTTLKDLSGRELVLDSLSRAASQGLNTVRTWAHTSNEETPFQVSPGKYDEAGLQALDYVLYTCSKLGLRVILSLIDNWHYYNGVDQYVDWSRTAPERLYNRPPDDPGDPSPDRIQGVTHSAGQAAGSNVSSGDHNQDTAGGGAKGENYSQQGIRLPTQFIFLNKTRDSYLTNLTANATSVTLETDNAMEMYEKERHALFWSDPDCMSTYRHHMQTITLRRNTFTGLLYKDDPTILAWDLVNEPRCALSTGVFLQAWIERMSAFLKLLDPKHLVTVGSEGFFGPSTPELLKYNPGSWASATGQDFVLNNAAKSIDFATIHAWPDNWGLGNSPYLPFIESWISSHTDYIRFILQQAESDCDTVTDDTEDASLLLTSVPPKEHSPGPGPKSTTPSSNTSLRCVQDELDRRRKVQIVTEMWKPVLLEEFGKKLTGNNLSSEGIASWRDPVYDWTYQVVQRRLILQQQQAIPTGGGDSRKQSSTVVGHNNVSALSLVGYYNNVVSALSLMGHNNVSALSLVGRRLSASSNKRQRLQTKIHMRRRRMTSSVASSMREHEEQNIIHRPLASALSRSFWRRLSVPASGDSKDVLWRSNDTVTQEAQAIPSVVTTDAPNNGSGMVLTAVNISSLHHNRRQGPAVQSAPAAAAAAAVAASAAPPAPGSSTRQQPDQQGLVTSSSEDLSTTELLQKSASKRGRPLTLLGSLFWEWQVPVFNMDTDIYGVLANQSTLAVISAHARMVHSYSDQLAEAYMAANTAAAAAAGNANSSTCSSSSNASSLQACGPNAQYSPWINCSHNPSSTRTPLSAHYENTSSLIADDDLAADSTHQPASSPQSSHSSAHPQPAATNLPAAAASIDDDNSSTTRVLWDSSSVPPLPPAHVTFDDYEDAAVDMSTSTTDECGLLQLQHLPHRFWIRESTTLRQDPYHDNKAPPSEAIISSALLINDHNSNYNNTSPSMEVTHHFCVQVWVLPCPGSSDEEHDPLFLASVLLNNKVQRSPSVLTRRTTSSRNCYQSTVDGETVIRRMKPATRDDDEADDIPLRASDISQETRQQQQVAFGNNSNSSSVYRGGEGMWKAFLGSTASTAAAVRQSSSWRRSRLLEPMTTSAFLSWSECCSVCS</sequence>
<feature type="region of interest" description="Disordered" evidence="9">
    <location>
        <begin position="355"/>
        <end position="406"/>
    </location>
</feature>
<evidence type="ECO:0000313" key="12">
    <source>
        <dbReference type="EMBL" id="GAX84916.1"/>
    </source>
</evidence>
<dbReference type="PANTHER" id="PTHR31451">
    <property type="match status" value="1"/>
</dbReference>
<reference evidence="12 13" key="1">
    <citation type="submission" date="2017-08" db="EMBL/GenBank/DDBJ databases">
        <title>Acidophilic green algal genome provides insights into adaptation to an acidic environment.</title>
        <authorList>
            <person name="Hirooka S."/>
            <person name="Hirose Y."/>
            <person name="Kanesaki Y."/>
            <person name="Higuchi S."/>
            <person name="Fujiwara T."/>
            <person name="Onuma R."/>
            <person name="Era A."/>
            <person name="Ohbayashi R."/>
            <person name="Uzuka A."/>
            <person name="Nozaki H."/>
            <person name="Yoshikawa H."/>
            <person name="Miyagishima S.Y."/>
        </authorList>
    </citation>
    <scope>NUCLEOTIDE SEQUENCE [LARGE SCALE GENOMIC DNA]</scope>
    <source>
        <strain evidence="12 13">NIES-2499</strain>
    </source>
</reference>
<feature type="region of interest" description="Disordered" evidence="9">
    <location>
        <begin position="631"/>
        <end position="654"/>
    </location>
</feature>
<keyword evidence="10" id="KW-1133">Transmembrane helix</keyword>
<dbReference type="SUPFAM" id="SSF51445">
    <property type="entry name" value="(Trans)glycosidases"/>
    <property type="match status" value="1"/>
</dbReference>
<dbReference type="PROSITE" id="PS00659">
    <property type="entry name" value="GLYCOSYL_HYDROL_F5"/>
    <property type="match status" value="1"/>
</dbReference>
<dbReference type="InterPro" id="IPR017853">
    <property type="entry name" value="GH"/>
</dbReference>
<accession>A0A250XPE2</accession>
<comment type="similarity">
    <text evidence="3">Belongs to the glycosyl hydrolase 5 (cellulase A) family.</text>
</comment>
<evidence type="ECO:0000256" key="5">
    <source>
        <dbReference type="ARBA" id="ARBA00022525"/>
    </source>
</evidence>
<evidence type="ECO:0000256" key="10">
    <source>
        <dbReference type="SAM" id="Phobius"/>
    </source>
</evidence>
<name>A0A250XPE2_9CHLO</name>
<feature type="compositionally biased region" description="Low complexity" evidence="9">
    <location>
        <begin position="926"/>
        <end position="940"/>
    </location>
</feature>
<feature type="compositionally biased region" description="Basic residues" evidence="9">
    <location>
        <begin position="783"/>
        <end position="798"/>
    </location>
</feature>
<gene>
    <name evidence="12" type="ORF">CEUSTIGMA_g12337.t1</name>
</gene>
<dbReference type="Proteomes" id="UP000232323">
    <property type="component" value="Unassembled WGS sequence"/>
</dbReference>
<evidence type="ECO:0000259" key="11">
    <source>
        <dbReference type="Pfam" id="PF26410"/>
    </source>
</evidence>
<dbReference type="GO" id="GO:0005576">
    <property type="term" value="C:extracellular region"/>
    <property type="evidence" value="ECO:0007669"/>
    <property type="project" value="UniProtKB-SubCell"/>
</dbReference>
<evidence type="ECO:0000256" key="9">
    <source>
        <dbReference type="SAM" id="MobiDB-lite"/>
    </source>
</evidence>
<feature type="compositionally biased region" description="Low complexity" evidence="9">
    <location>
        <begin position="643"/>
        <end position="653"/>
    </location>
</feature>
<feature type="domain" description="Glycoside hydrolase family 5" evidence="11">
    <location>
        <begin position="276"/>
        <end position="350"/>
    </location>
</feature>
<feature type="domain" description="Glycoside hydrolase family 5" evidence="11">
    <location>
        <begin position="437"/>
        <end position="609"/>
    </location>
</feature>
<feature type="transmembrane region" description="Helical" evidence="10">
    <location>
        <begin position="45"/>
        <end position="67"/>
    </location>
</feature>
<evidence type="ECO:0000256" key="7">
    <source>
        <dbReference type="ARBA" id="ARBA00022801"/>
    </source>
</evidence>
<dbReference type="Pfam" id="PF26410">
    <property type="entry name" value="GH5_mannosidase"/>
    <property type="match status" value="2"/>
</dbReference>
<dbReference type="GO" id="GO:0016985">
    <property type="term" value="F:mannan endo-1,4-beta-mannosidase activity"/>
    <property type="evidence" value="ECO:0007669"/>
    <property type="project" value="UniProtKB-EC"/>
</dbReference>
<dbReference type="PANTHER" id="PTHR31451:SF39">
    <property type="entry name" value="MANNAN ENDO-1,4-BETA-MANNOSIDASE 1"/>
    <property type="match status" value="1"/>
</dbReference>
<feature type="compositionally biased region" description="Low complexity" evidence="9">
    <location>
        <begin position="139"/>
        <end position="173"/>
    </location>
</feature>
<evidence type="ECO:0000256" key="1">
    <source>
        <dbReference type="ARBA" id="ARBA00001678"/>
    </source>
</evidence>
<dbReference type="GO" id="GO:0005975">
    <property type="term" value="P:carbohydrate metabolic process"/>
    <property type="evidence" value="ECO:0007669"/>
    <property type="project" value="InterPro"/>
</dbReference>
<dbReference type="Gene3D" id="3.20.20.80">
    <property type="entry name" value="Glycosidases"/>
    <property type="match status" value="1"/>
</dbReference>
<keyword evidence="7" id="KW-0378">Hydrolase</keyword>